<evidence type="ECO:0000256" key="3">
    <source>
        <dbReference type="ARBA" id="ARBA00022737"/>
    </source>
</evidence>
<evidence type="ECO:0000313" key="9">
    <source>
        <dbReference type="EMBL" id="TGZ69887.1"/>
    </source>
</evidence>
<reference evidence="9 10" key="1">
    <citation type="journal article" date="2019" name="BMC Genomics">
        <title>New insights from Opisthorchis felineus genome: update on genomics of the epidemiologically important liver flukes.</title>
        <authorList>
            <person name="Ershov N.I."/>
            <person name="Mordvinov V.A."/>
            <person name="Prokhortchouk E.B."/>
            <person name="Pakharukova M.Y."/>
            <person name="Gunbin K.V."/>
            <person name="Ustyantsev K."/>
            <person name="Genaev M.A."/>
            <person name="Blinov A.G."/>
            <person name="Mazur A."/>
            <person name="Boulygina E."/>
            <person name="Tsygankova S."/>
            <person name="Khrameeva E."/>
            <person name="Chekanov N."/>
            <person name="Fan G."/>
            <person name="Xiao A."/>
            <person name="Zhang H."/>
            <person name="Xu X."/>
            <person name="Yang H."/>
            <person name="Solovyev V."/>
            <person name="Lee S.M."/>
            <person name="Liu X."/>
            <person name="Afonnikov D.A."/>
            <person name="Skryabin K.G."/>
        </authorList>
    </citation>
    <scope>NUCLEOTIDE SEQUENCE [LARGE SCALE GENOMIC DNA]</scope>
    <source>
        <strain evidence="9">AK-0245</strain>
        <tissue evidence="9">Whole organism</tissue>
    </source>
</reference>
<dbReference type="OrthoDB" id="3437960at2759"/>
<dbReference type="Proteomes" id="UP000308267">
    <property type="component" value="Unassembled WGS sequence"/>
</dbReference>
<gene>
    <name evidence="9" type="ORF">CRM22_003487</name>
</gene>
<evidence type="ECO:0000256" key="1">
    <source>
        <dbReference type="ARBA" id="ARBA00004123"/>
    </source>
</evidence>
<name>A0A4S2M723_OPIFE</name>
<dbReference type="SUPFAM" id="SSF57667">
    <property type="entry name" value="beta-beta-alpha zinc fingers"/>
    <property type="match status" value="2"/>
</dbReference>
<keyword evidence="10" id="KW-1185">Reference proteome</keyword>
<accession>A0A4S2M723</accession>
<proteinExistence type="predicted"/>
<dbReference type="InterPro" id="IPR013087">
    <property type="entry name" value="Znf_C2H2_type"/>
</dbReference>
<comment type="caution">
    <text evidence="9">The sequence shown here is derived from an EMBL/GenBank/DDBJ whole genome shotgun (WGS) entry which is preliminary data.</text>
</comment>
<keyword evidence="2" id="KW-0479">Metal-binding</keyword>
<protein>
    <recommendedName>
        <fullName evidence="8">C2H2-type domain-containing protein</fullName>
    </recommendedName>
</protein>
<dbReference type="EMBL" id="SJOL01005733">
    <property type="protein sequence ID" value="TGZ69887.1"/>
    <property type="molecule type" value="Genomic_DNA"/>
</dbReference>
<keyword evidence="6" id="KW-0539">Nucleus</keyword>
<keyword evidence="4 7" id="KW-0863">Zinc-finger</keyword>
<evidence type="ECO:0000256" key="2">
    <source>
        <dbReference type="ARBA" id="ARBA00022723"/>
    </source>
</evidence>
<evidence type="ECO:0000313" key="10">
    <source>
        <dbReference type="Proteomes" id="UP000308267"/>
    </source>
</evidence>
<evidence type="ECO:0000259" key="8">
    <source>
        <dbReference type="PROSITE" id="PS50157"/>
    </source>
</evidence>
<sequence length="202" mass="23833">INLHVGCGKHLRELENLVGLYAPVNAKVYEHSEDSRIGLNSATSTHQSHSWRYERLIATNWSEPSAISYRCRQCPKTFQYSSWRGRHMKALSELRTHKCEFCPCYFKSVASQDNHMIEQHWGELLDREIYGETEYSRLIKRTTHMCHRCGKRFCWLASLDKHASVHTKERQYACELCGYKFTQEHNLKRHAKLYHRDAVSDN</sequence>
<feature type="domain" description="C2H2-type" evidence="8">
    <location>
        <begin position="69"/>
        <end position="96"/>
    </location>
</feature>
<dbReference type="GO" id="GO:0005634">
    <property type="term" value="C:nucleus"/>
    <property type="evidence" value="ECO:0007669"/>
    <property type="project" value="UniProtKB-SubCell"/>
</dbReference>
<dbReference type="Gene3D" id="3.30.160.60">
    <property type="entry name" value="Classic Zinc Finger"/>
    <property type="match status" value="3"/>
</dbReference>
<evidence type="ECO:0000256" key="7">
    <source>
        <dbReference type="PROSITE-ProRule" id="PRU00042"/>
    </source>
</evidence>
<dbReference type="InterPro" id="IPR050888">
    <property type="entry name" value="ZnF_C2H2-type_TF"/>
</dbReference>
<dbReference type="Pfam" id="PF00096">
    <property type="entry name" value="zf-C2H2"/>
    <property type="match status" value="1"/>
</dbReference>
<dbReference type="PANTHER" id="PTHR24406">
    <property type="entry name" value="TRANSCRIPTIONAL REPRESSOR CTCFL-RELATED"/>
    <property type="match status" value="1"/>
</dbReference>
<dbReference type="GO" id="GO:0008270">
    <property type="term" value="F:zinc ion binding"/>
    <property type="evidence" value="ECO:0007669"/>
    <property type="project" value="UniProtKB-KW"/>
</dbReference>
<keyword evidence="3" id="KW-0677">Repeat</keyword>
<feature type="domain" description="C2H2-type" evidence="8">
    <location>
        <begin position="172"/>
        <end position="200"/>
    </location>
</feature>
<evidence type="ECO:0000256" key="6">
    <source>
        <dbReference type="ARBA" id="ARBA00023242"/>
    </source>
</evidence>
<feature type="non-terminal residue" evidence="9">
    <location>
        <position position="1"/>
    </location>
</feature>
<dbReference type="PROSITE" id="PS00028">
    <property type="entry name" value="ZINC_FINGER_C2H2_1"/>
    <property type="match status" value="3"/>
</dbReference>
<comment type="subcellular location">
    <subcellularLocation>
        <location evidence="1">Nucleus</location>
    </subcellularLocation>
</comment>
<evidence type="ECO:0000256" key="5">
    <source>
        <dbReference type="ARBA" id="ARBA00022833"/>
    </source>
</evidence>
<organism evidence="9 10">
    <name type="scientific">Opisthorchis felineus</name>
    <dbReference type="NCBI Taxonomy" id="147828"/>
    <lineage>
        <taxon>Eukaryota</taxon>
        <taxon>Metazoa</taxon>
        <taxon>Spiralia</taxon>
        <taxon>Lophotrochozoa</taxon>
        <taxon>Platyhelminthes</taxon>
        <taxon>Trematoda</taxon>
        <taxon>Digenea</taxon>
        <taxon>Opisthorchiida</taxon>
        <taxon>Opisthorchiata</taxon>
        <taxon>Opisthorchiidae</taxon>
        <taxon>Opisthorchis</taxon>
    </lineage>
</organism>
<dbReference type="FunFam" id="3.30.160.60:FF:000100">
    <property type="entry name" value="Zinc finger 45-like"/>
    <property type="match status" value="1"/>
</dbReference>
<dbReference type="STRING" id="147828.A0A4S2M723"/>
<dbReference type="AlphaFoldDB" id="A0A4S2M723"/>
<dbReference type="PROSITE" id="PS50157">
    <property type="entry name" value="ZINC_FINGER_C2H2_2"/>
    <property type="match status" value="3"/>
</dbReference>
<dbReference type="SMART" id="SM00355">
    <property type="entry name" value="ZnF_C2H2"/>
    <property type="match status" value="4"/>
</dbReference>
<evidence type="ECO:0000256" key="4">
    <source>
        <dbReference type="ARBA" id="ARBA00022771"/>
    </source>
</evidence>
<keyword evidence="5" id="KW-0862">Zinc</keyword>
<dbReference type="InterPro" id="IPR036236">
    <property type="entry name" value="Znf_C2H2_sf"/>
</dbReference>
<feature type="domain" description="C2H2-type" evidence="8">
    <location>
        <begin position="144"/>
        <end position="171"/>
    </location>
</feature>